<dbReference type="Proteomes" id="UP001500064">
    <property type="component" value="Unassembled WGS sequence"/>
</dbReference>
<proteinExistence type="predicted"/>
<reference evidence="1 2" key="1">
    <citation type="journal article" date="2019" name="Int. J. Syst. Evol. Microbiol.">
        <title>The Global Catalogue of Microorganisms (GCM) 10K type strain sequencing project: providing services to taxonomists for standard genome sequencing and annotation.</title>
        <authorList>
            <consortium name="The Broad Institute Genomics Platform"/>
            <consortium name="The Broad Institute Genome Sequencing Center for Infectious Disease"/>
            <person name="Wu L."/>
            <person name="Ma J."/>
        </authorList>
    </citation>
    <scope>NUCLEOTIDE SEQUENCE [LARGE SCALE GENOMIC DNA]</scope>
    <source>
        <strain evidence="1 2">JCM 13929</strain>
    </source>
</reference>
<evidence type="ECO:0000313" key="1">
    <source>
        <dbReference type="EMBL" id="GAA1624363.1"/>
    </source>
</evidence>
<comment type="caution">
    <text evidence="1">The sequence shown here is derived from an EMBL/GenBank/DDBJ whole genome shotgun (WGS) entry which is preliminary data.</text>
</comment>
<protein>
    <submittedName>
        <fullName evidence="1">Uncharacterized protein</fullName>
    </submittedName>
</protein>
<gene>
    <name evidence="1" type="ORF">GCM10009733_021290</name>
</gene>
<organism evidence="1 2">
    <name type="scientific">Nonomuraea maheshkhaliensis</name>
    <dbReference type="NCBI Taxonomy" id="419590"/>
    <lineage>
        <taxon>Bacteria</taxon>
        <taxon>Bacillati</taxon>
        <taxon>Actinomycetota</taxon>
        <taxon>Actinomycetes</taxon>
        <taxon>Streptosporangiales</taxon>
        <taxon>Streptosporangiaceae</taxon>
        <taxon>Nonomuraea</taxon>
    </lineage>
</organism>
<evidence type="ECO:0000313" key="2">
    <source>
        <dbReference type="Proteomes" id="UP001500064"/>
    </source>
</evidence>
<name>A0ABN2EZW5_9ACTN</name>
<dbReference type="EMBL" id="BAAAMU010000011">
    <property type="protein sequence ID" value="GAA1624363.1"/>
    <property type="molecule type" value="Genomic_DNA"/>
</dbReference>
<keyword evidence="2" id="KW-1185">Reference proteome</keyword>
<accession>A0ABN2EZW5</accession>
<sequence length="98" mass="11148">MASHVTIDGRDVPVRDTSWVVWGPDGQPYGIWDNDPRIADDPAKAARSFWPEPGQALRKLNEGWHLELMTGEQCRTQVLPIYRTALKSSVMRMKENKA</sequence>
<dbReference type="RefSeq" id="WP_346103602.1">
    <property type="nucleotide sequence ID" value="NZ_BAAAMU010000011.1"/>
</dbReference>